<dbReference type="EMBL" id="CM010632">
    <property type="protein sequence ID" value="RID63728.1"/>
    <property type="molecule type" value="Genomic_DNA"/>
</dbReference>
<feature type="region of interest" description="Disordered" evidence="1">
    <location>
        <begin position="210"/>
        <end position="283"/>
    </location>
</feature>
<organism evidence="4 5">
    <name type="scientific">Brassica campestris</name>
    <name type="common">Field mustard</name>
    <dbReference type="NCBI Taxonomy" id="3711"/>
    <lineage>
        <taxon>Eukaryota</taxon>
        <taxon>Viridiplantae</taxon>
        <taxon>Streptophyta</taxon>
        <taxon>Embryophyta</taxon>
        <taxon>Tracheophyta</taxon>
        <taxon>Spermatophyta</taxon>
        <taxon>Magnoliopsida</taxon>
        <taxon>eudicotyledons</taxon>
        <taxon>Gunneridae</taxon>
        <taxon>Pentapetalae</taxon>
        <taxon>rosids</taxon>
        <taxon>malvids</taxon>
        <taxon>Brassicales</taxon>
        <taxon>Brassicaceae</taxon>
        <taxon>Brassiceae</taxon>
        <taxon>Brassica</taxon>
    </lineage>
</organism>
<feature type="region of interest" description="Disordered" evidence="1">
    <location>
        <begin position="401"/>
        <end position="421"/>
    </location>
</feature>
<feature type="compositionally biased region" description="Low complexity" evidence="1">
    <location>
        <begin position="406"/>
        <end position="421"/>
    </location>
</feature>
<feature type="compositionally biased region" description="Low complexity" evidence="1">
    <location>
        <begin position="214"/>
        <end position="238"/>
    </location>
</feature>
<protein>
    <recommendedName>
        <fullName evidence="6">DUF936 domain-containing protein</fullName>
    </recommendedName>
</protein>
<dbReference type="InterPro" id="IPR048297">
    <property type="entry name" value="DUF936_dom_pln"/>
</dbReference>
<proteinExistence type="predicted"/>
<evidence type="ECO:0000313" key="4">
    <source>
        <dbReference type="EMBL" id="RID63728.1"/>
    </source>
</evidence>
<evidence type="ECO:0008006" key="6">
    <source>
        <dbReference type="Google" id="ProtNLM"/>
    </source>
</evidence>
<feature type="domain" description="DUF6857" evidence="3">
    <location>
        <begin position="401"/>
        <end position="542"/>
    </location>
</feature>
<gene>
    <name evidence="4" type="ORF">BRARA_E02708</name>
</gene>
<feature type="region of interest" description="Disordered" evidence="1">
    <location>
        <begin position="165"/>
        <end position="196"/>
    </location>
</feature>
<feature type="domain" description="DUF6857" evidence="3">
    <location>
        <begin position="290"/>
        <end position="384"/>
    </location>
</feature>
<dbReference type="PANTHER" id="PTHR31928:SF2">
    <property type="entry name" value="EXPRESSED PROTEIN"/>
    <property type="match status" value="1"/>
</dbReference>
<evidence type="ECO:0000259" key="3">
    <source>
        <dbReference type="Pfam" id="PF21647"/>
    </source>
</evidence>
<sequence>MMMFTYLPCKVRKRKKETETFFSLFSLSVTFNSQHCSKEMASLTPRVLIKLLQTMNTNIKVRGEYRSVLLQVISIVPALAGSELWPNQGFFIKVSDSSHSTYVSLRNEDNELILNNKLGLGQFFYVDKLEPGTPVPVMVGVRPVSGRHPFVGNPKDLMQMLVPTETTTPPTQEDNHKQKKDGARSNAVESVRRRQDFVIKEEKTGVASRYMQGVSNARVSGSDSSSGGSNNESEVGSVRASKRVGGLAKGKQREHKDQLHQAGPPQSRPATAPTKAETKKLSLSSNVNCVNRKSSFSEDASWRSLPANLTKMGKGMLRRRNIAALLAAEAQREALAASHLLKCINMFADLSSSASPKNPHTSLRSFFTLQSLLDQAQVTAAPCKEKSSQLLNIHPICTEPEKPSKRASLASSRATTKSSKTLTEAEKLEWVTGNGTEEIKAMRDAMTQETRSWFMRFLEEAIDTGFHASVQVKKGKTKGSRAEEPDNHIAETLSQLKQANEWLDKVKSDHHSGDDSLLENIERLKKKIYSCLLLYVDSAASAIAVSTSS</sequence>
<dbReference type="Proteomes" id="UP000264353">
    <property type="component" value="Chromosome A5"/>
</dbReference>
<accession>A0A397ZFK7</accession>
<reference evidence="4 5" key="1">
    <citation type="submission" date="2018-06" db="EMBL/GenBank/DDBJ databases">
        <title>WGS assembly of Brassica rapa FPsc.</title>
        <authorList>
            <person name="Bowman J."/>
            <person name="Kohchi T."/>
            <person name="Yamato K."/>
            <person name="Jenkins J."/>
            <person name="Shu S."/>
            <person name="Ishizaki K."/>
            <person name="Yamaoka S."/>
            <person name="Nishihama R."/>
            <person name="Nakamura Y."/>
            <person name="Berger F."/>
            <person name="Adam C."/>
            <person name="Aki S."/>
            <person name="Althoff F."/>
            <person name="Araki T."/>
            <person name="Arteaga-Vazquez M."/>
            <person name="Balasubrmanian S."/>
            <person name="Bauer D."/>
            <person name="Boehm C."/>
            <person name="Briginshaw L."/>
            <person name="Caballero-Perez J."/>
            <person name="Catarino B."/>
            <person name="Chen F."/>
            <person name="Chiyoda S."/>
            <person name="Chovatia M."/>
            <person name="Davies K."/>
            <person name="Delmans M."/>
            <person name="Demura T."/>
            <person name="Dierschke T."/>
            <person name="Dolan L."/>
            <person name="Dorantes-Acosta A."/>
            <person name="Eklund D."/>
            <person name="Florent S."/>
            <person name="Flores-Sandoval E."/>
            <person name="Fujiyama A."/>
            <person name="Fukuzawa H."/>
            <person name="Galik B."/>
            <person name="Grimanelli D."/>
            <person name="Grimwood J."/>
            <person name="Grossniklaus U."/>
            <person name="Hamada T."/>
            <person name="Haseloff J."/>
            <person name="Hetherington A."/>
            <person name="Higo A."/>
            <person name="Hirakawa Y."/>
            <person name="Hundley H."/>
            <person name="Ikeda Y."/>
            <person name="Inoue K."/>
            <person name="Inoue S."/>
            <person name="Ishida S."/>
            <person name="Jia Q."/>
            <person name="Kakita M."/>
            <person name="Kanazawa T."/>
            <person name="Kawai Y."/>
            <person name="Kawashima T."/>
            <person name="Kennedy M."/>
            <person name="Kinose K."/>
            <person name="Kinoshita T."/>
            <person name="Kohara Y."/>
            <person name="Koide E."/>
            <person name="Komatsu K."/>
            <person name="Kopischke S."/>
            <person name="Kubo M."/>
            <person name="Kyozuka J."/>
            <person name="Lagercrantz U."/>
            <person name="Lin S."/>
            <person name="Lindquist E."/>
            <person name="Lipzen A."/>
            <person name="Lu C."/>
            <person name="Luna E."/>
            <person name="Martienssen R."/>
            <person name="Minamino N."/>
            <person name="Mizutani M."/>
            <person name="Mizutani M."/>
            <person name="Mochizuki N."/>
            <person name="Monte I."/>
            <person name="Mosher R."/>
            <person name="Nagasaki H."/>
            <person name="Nakagami H."/>
            <person name="Naramoto S."/>
            <person name="Nishitani K."/>
            <person name="Ohtani M."/>
            <person name="Okamoto T."/>
            <person name="Okumura M."/>
            <person name="Phillips J."/>
            <person name="Pollak B."/>
            <person name="Reinders A."/>
            <person name="Roevekamp M."/>
            <person name="Sano R."/>
            <person name="Sawa S."/>
            <person name="Schmid M."/>
            <person name="Shirakawa M."/>
            <person name="Solano R."/>
            <person name="Spunde A."/>
            <person name="Suetsugu N."/>
            <person name="Sugano S."/>
            <person name="Sugiyama A."/>
            <person name="Sun R."/>
            <person name="Suzuki Y."/>
            <person name="Takenaka M."/>
            <person name="Takezawa D."/>
            <person name="Tomogane H."/>
            <person name="Tsuzuki M."/>
            <person name="Ueda T."/>
            <person name="Umeda M."/>
            <person name="Ward J."/>
            <person name="Watanabe Y."/>
            <person name="Yazaki K."/>
            <person name="Yokoyama R."/>
            <person name="Yoshitake Y."/>
            <person name="Yotsui I."/>
            <person name="Zachgo S."/>
            <person name="Schmutz J."/>
        </authorList>
    </citation>
    <scope>NUCLEOTIDE SEQUENCE [LARGE SCALE GENOMIC DNA]</scope>
    <source>
        <strain evidence="5">cv. B-3</strain>
    </source>
</reference>
<feature type="domain" description="DUF936" evidence="2">
    <location>
        <begin position="43"/>
        <end position="158"/>
    </location>
</feature>
<dbReference type="Pfam" id="PF21647">
    <property type="entry name" value="DUF6857"/>
    <property type="match status" value="2"/>
</dbReference>
<evidence type="ECO:0000313" key="5">
    <source>
        <dbReference type="Proteomes" id="UP000264353"/>
    </source>
</evidence>
<evidence type="ECO:0000259" key="2">
    <source>
        <dbReference type="Pfam" id="PF06075"/>
    </source>
</evidence>
<feature type="compositionally biased region" description="Basic and acidic residues" evidence="1">
    <location>
        <begin position="173"/>
        <end position="183"/>
    </location>
</feature>
<dbReference type="Pfam" id="PF06075">
    <property type="entry name" value="DUF936"/>
    <property type="match status" value="1"/>
</dbReference>
<dbReference type="InterPro" id="IPR010341">
    <property type="entry name" value="DUF936_pln"/>
</dbReference>
<dbReference type="InterPro" id="IPR049172">
    <property type="entry name" value="DUF6857_pln"/>
</dbReference>
<dbReference type="PANTHER" id="PTHR31928">
    <property type="entry name" value="EXPRESSED PROTEIN"/>
    <property type="match status" value="1"/>
</dbReference>
<name>A0A397ZFK7_BRACM</name>
<evidence type="ECO:0000256" key="1">
    <source>
        <dbReference type="SAM" id="MobiDB-lite"/>
    </source>
</evidence>
<dbReference type="AlphaFoldDB" id="A0A397ZFK7"/>